<comment type="caution">
    <text evidence="2">The sequence shown here is derived from an EMBL/GenBank/DDBJ whole genome shotgun (WGS) entry which is preliminary data.</text>
</comment>
<sequence>MTSELTNLQTYTSYVETLYDDLRRFRHDYKNILYTLAESFKLNDLQYAQSLLDEMLNSSKLSITEKHSTISHLANVQDADIKSLLFSKYAEAQEDDVQMQIEVEKPFKFHSSINSLDLIRILSILLDNAIHAAAKSQAKRVNVSLFEKGDYQYLIIGNSTLPTTVNLASLESSTKLESQHGLSLKNLRMILSRYPEIQHYVSSKNHWFEQTLRFPK</sequence>
<dbReference type="Pfam" id="PF14501">
    <property type="entry name" value="HATPase_c_5"/>
    <property type="match status" value="1"/>
</dbReference>
<dbReference type="PANTHER" id="PTHR40448">
    <property type="entry name" value="TWO-COMPONENT SENSOR HISTIDINE KINASE"/>
    <property type="match status" value="1"/>
</dbReference>
<gene>
    <name evidence="2" type="ORF">GCM10011459_16860</name>
</gene>
<protein>
    <recommendedName>
        <fullName evidence="1">Sensor histidine kinase NatK-like C-terminal domain-containing protein</fullName>
    </recommendedName>
</protein>
<proteinExistence type="predicted"/>
<organism evidence="2 3">
    <name type="scientific">Limosilactobacillus caviae</name>
    <dbReference type="NCBI Taxonomy" id="1769424"/>
    <lineage>
        <taxon>Bacteria</taxon>
        <taxon>Bacillati</taxon>
        <taxon>Bacillota</taxon>
        <taxon>Bacilli</taxon>
        <taxon>Lactobacillales</taxon>
        <taxon>Lactobacillaceae</taxon>
        <taxon>Limosilactobacillus</taxon>
    </lineage>
</organism>
<dbReference type="Proteomes" id="UP000603295">
    <property type="component" value="Unassembled WGS sequence"/>
</dbReference>
<dbReference type="SUPFAM" id="SSF55874">
    <property type="entry name" value="ATPase domain of HSP90 chaperone/DNA topoisomerase II/histidine kinase"/>
    <property type="match status" value="1"/>
</dbReference>
<keyword evidence="3" id="KW-1185">Reference proteome</keyword>
<evidence type="ECO:0000313" key="3">
    <source>
        <dbReference type="Proteomes" id="UP000603295"/>
    </source>
</evidence>
<evidence type="ECO:0000259" key="1">
    <source>
        <dbReference type="Pfam" id="PF14501"/>
    </source>
</evidence>
<feature type="domain" description="Sensor histidine kinase NatK-like C-terminal" evidence="1">
    <location>
        <begin position="114"/>
        <end position="215"/>
    </location>
</feature>
<evidence type="ECO:0000313" key="2">
    <source>
        <dbReference type="EMBL" id="GGI63852.1"/>
    </source>
</evidence>
<reference evidence="3" key="1">
    <citation type="journal article" date="2019" name="Int. J. Syst. Evol. Microbiol.">
        <title>The Global Catalogue of Microorganisms (GCM) 10K type strain sequencing project: providing services to taxonomists for standard genome sequencing and annotation.</title>
        <authorList>
            <consortium name="The Broad Institute Genomics Platform"/>
            <consortium name="The Broad Institute Genome Sequencing Center for Infectious Disease"/>
            <person name="Wu L."/>
            <person name="Ma J."/>
        </authorList>
    </citation>
    <scope>NUCLEOTIDE SEQUENCE [LARGE SCALE GENOMIC DNA]</scope>
    <source>
        <strain evidence="3">CCM 8609</strain>
    </source>
</reference>
<dbReference type="Gene3D" id="3.30.565.10">
    <property type="entry name" value="Histidine kinase-like ATPase, C-terminal domain"/>
    <property type="match status" value="1"/>
</dbReference>
<dbReference type="InterPro" id="IPR032834">
    <property type="entry name" value="NatK-like_C"/>
</dbReference>
<dbReference type="EMBL" id="BMDS01000006">
    <property type="protein sequence ID" value="GGI63852.1"/>
    <property type="molecule type" value="Genomic_DNA"/>
</dbReference>
<accession>A0ABQ2C6E6</accession>
<name>A0ABQ2C6E6_9LACO</name>
<dbReference type="InterPro" id="IPR036890">
    <property type="entry name" value="HATPase_C_sf"/>
</dbReference>
<dbReference type="PANTHER" id="PTHR40448:SF1">
    <property type="entry name" value="TWO-COMPONENT SENSOR HISTIDINE KINASE"/>
    <property type="match status" value="1"/>
</dbReference>